<reference evidence="1" key="1">
    <citation type="submission" date="2023-03" db="EMBL/GenBank/DDBJ databases">
        <title>Massive genome expansion in bonnet fungi (Mycena s.s.) driven by repeated elements and novel gene families across ecological guilds.</title>
        <authorList>
            <consortium name="Lawrence Berkeley National Laboratory"/>
            <person name="Harder C.B."/>
            <person name="Miyauchi S."/>
            <person name="Viragh M."/>
            <person name="Kuo A."/>
            <person name="Thoen E."/>
            <person name="Andreopoulos B."/>
            <person name="Lu D."/>
            <person name="Skrede I."/>
            <person name="Drula E."/>
            <person name="Henrissat B."/>
            <person name="Morin E."/>
            <person name="Kohler A."/>
            <person name="Barry K."/>
            <person name="LaButti K."/>
            <person name="Morin E."/>
            <person name="Salamov A."/>
            <person name="Lipzen A."/>
            <person name="Mereny Z."/>
            <person name="Hegedus B."/>
            <person name="Baldrian P."/>
            <person name="Stursova M."/>
            <person name="Weitz H."/>
            <person name="Taylor A."/>
            <person name="Grigoriev I.V."/>
            <person name="Nagy L.G."/>
            <person name="Martin F."/>
            <person name="Kauserud H."/>
        </authorList>
    </citation>
    <scope>NUCLEOTIDE SEQUENCE</scope>
    <source>
        <strain evidence="1">CBHHK067</strain>
    </source>
</reference>
<organism evidence="1 2">
    <name type="scientific">Mycena rosella</name>
    <name type="common">Pink bonnet</name>
    <name type="synonym">Agaricus rosellus</name>
    <dbReference type="NCBI Taxonomy" id="1033263"/>
    <lineage>
        <taxon>Eukaryota</taxon>
        <taxon>Fungi</taxon>
        <taxon>Dikarya</taxon>
        <taxon>Basidiomycota</taxon>
        <taxon>Agaricomycotina</taxon>
        <taxon>Agaricomycetes</taxon>
        <taxon>Agaricomycetidae</taxon>
        <taxon>Agaricales</taxon>
        <taxon>Marasmiineae</taxon>
        <taxon>Mycenaceae</taxon>
        <taxon>Mycena</taxon>
    </lineage>
</organism>
<evidence type="ECO:0000313" key="2">
    <source>
        <dbReference type="Proteomes" id="UP001221757"/>
    </source>
</evidence>
<dbReference type="AlphaFoldDB" id="A0AAD7MCP8"/>
<evidence type="ECO:0000313" key="1">
    <source>
        <dbReference type="EMBL" id="KAJ7710345.1"/>
    </source>
</evidence>
<comment type="caution">
    <text evidence="1">The sequence shown here is derived from an EMBL/GenBank/DDBJ whole genome shotgun (WGS) entry which is preliminary data.</text>
</comment>
<keyword evidence="2" id="KW-1185">Reference proteome</keyword>
<dbReference type="EMBL" id="JARKIE010000001">
    <property type="protein sequence ID" value="KAJ7710345.1"/>
    <property type="molecule type" value="Genomic_DNA"/>
</dbReference>
<protein>
    <submittedName>
        <fullName evidence="1">Uncharacterized protein</fullName>
    </submittedName>
</protein>
<dbReference type="Proteomes" id="UP001221757">
    <property type="component" value="Unassembled WGS sequence"/>
</dbReference>
<name>A0AAD7MCP8_MYCRO</name>
<sequence>MSSKVSNRPFYAVFFVRHGSTRTFRPTEEGQTEQVTSVPYVYAVLYGILQAILGAALAAELAVNNPQVKESVSAALAAATSDDHPATIGSLRLEESDIRSRLAYANTQLRYQLNHREYLLGNLKRILDAQHRRQRAFSSFVDLPNSDVDPDRRSTFLGFSTARTLLAPIVHRTTPLTVPSLIPALSVTSNFLPTSDSTQKFIPIAATFWLLTPS</sequence>
<gene>
    <name evidence="1" type="ORF">B0H17DRAFT_1123504</name>
</gene>
<accession>A0AAD7MCP8</accession>
<proteinExistence type="predicted"/>